<dbReference type="InParanoid" id="A0A251SHH9"/>
<organism evidence="1 2">
    <name type="scientific">Helianthus annuus</name>
    <name type="common">Common sunflower</name>
    <dbReference type="NCBI Taxonomy" id="4232"/>
    <lineage>
        <taxon>Eukaryota</taxon>
        <taxon>Viridiplantae</taxon>
        <taxon>Streptophyta</taxon>
        <taxon>Embryophyta</taxon>
        <taxon>Tracheophyta</taxon>
        <taxon>Spermatophyta</taxon>
        <taxon>Magnoliopsida</taxon>
        <taxon>eudicotyledons</taxon>
        <taxon>Gunneridae</taxon>
        <taxon>Pentapetalae</taxon>
        <taxon>asterids</taxon>
        <taxon>campanulids</taxon>
        <taxon>Asterales</taxon>
        <taxon>Asteraceae</taxon>
        <taxon>Asteroideae</taxon>
        <taxon>Heliantheae alliance</taxon>
        <taxon>Heliantheae</taxon>
        <taxon>Helianthus</taxon>
    </lineage>
</organism>
<evidence type="ECO:0000313" key="2">
    <source>
        <dbReference type="Proteomes" id="UP000215914"/>
    </source>
</evidence>
<evidence type="ECO:0000313" key="1">
    <source>
        <dbReference type="EMBL" id="OTF98193.1"/>
    </source>
</evidence>
<accession>A0A251SHH9</accession>
<dbReference type="EMBL" id="CM007903">
    <property type="protein sequence ID" value="OTF98193.1"/>
    <property type="molecule type" value="Genomic_DNA"/>
</dbReference>
<dbReference type="AlphaFoldDB" id="A0A251SHH9"/>
<proteinExistence type="predicted"/>
<gene>
    <name evidence="1" type="ORF">HannXRQ_Chr14g0442941</name>
</gene>
<protein>
    <submittedName>
        <fullName evidence="1">Uncharacterized protein</fullName>
    </submittedName>
</protein>
<sequence>MRVTTEQTTESIDVILKSWGLKVKKDETTGTIRAFFSKIWLKTRTRSEFLTSFHNSREFLIESIPIYLCRKMFKCNLLKIENRRKYSNELRLNLFYRHCNRPIELYGIRF</sequence>
<dbReference type="Proteomes" id="UP000215914">
    <property type="component" value="Chromosome 14"/>
</dbReference>
<reference evidence="2" key="1">
    <citation type="journal article" date="2017" name="Nature">
        <title>The sunflower genome provides insights into oil metabolism, flowering and Asterid evolution.</title>
        <authorList>
            <person name="Badouin H."/>
            <person name="Gouzy J."/>
            <person name="Grassa C.J."/>
            <person name="Murat F."/>
            <person name="Staton S.E."/>
            <person name="Cottret L."/>
            <person name="Lelandais-Briere C."/>
            <person name="Owens G.L."/>
            <person name="Carrere S."/>
            <person name="Mayjonade B."/>
            <person name="Legrand L."/>
            <person name="Gill N."/>
            <person name="Kane N.C."/>
            <person name="Bowers J.E."/>
            <person name="Hubner S."/>
            <person name="Bellec A."/>
            <person name="Berard A."/>
            <person name="Berges H."/>
            <person name="Blanchet N."/>
            <person name="Boniface M.C."/>
            <person name="Brunel D."/>
            <person name="Catrice O."/>
            <person name="Chaidir N."/>
            <person name="Claudel C."/>
            <person name="Donnadieu C."/>
            <person name="Faraut T."/>
            <person name="Fievet G."/>
            <person name="Helmstetter N."/>
            <person name="King M."/>
            <person name="Knapp S.J."/>
            <person name="Lai Z."/>
            <person name="Le Paslier M.C."/>
            <person name="Lippi Y."/>
            <person name="Lorenzon L."/>
            <person name="Mandel J.R."/>
            <person name="Marage G."/>
            <person name="Marchand G."/>
            <person name="Marquand E."/>
            <person name="Bret-Mestries E."/>
            <person name="Morien E."/>
            <person name="Nambeesan S."/>
            <person name="Nguyen T."/>
            <person name="Pegot-Espagnet P."/>
            <person name="Pouilly N."/>
            <person name="Raftis F."/>
            <person name="Sallet E."/>
            <person name="Schiex T."/>
            <person name="Thomas J."/>
            <person name="Vandecasteele C."/>
            <person name="Vares D."/>
            <person name="Vear F."/>
            <person name="Vautrin S."/>
            <person name="Crespi M."/>
            <person name="Mangin B."/>
            <person name="Burke J.M."/>
            <person name="Salse J."/>
            <person name="Munos S."/>
            <person name="Vincourt P."/>
            <person name="Rieseberg L.H."/>
            <person name="Langlade N.B."/>
        </authorList>
    </citation>
    <scope>NUCLEOTIDE SEQUENCE [LARGE SCALE GENOMIC DNA]</scope>
    <source>
        <strain evidence="2">cv. SF193</strain>
    </source>
</reference>
<name>A0A251SHH9_HELAN</name>
<keyword evidence="2" id="KW-1185">Reference proteome</keyword>